<evidence type="ECO:0000256" key="7">
    <source>
        <dbReference type="ARBA" id="ARBA00022605"/>
    </source>
</evidence>
<dbReference type="Gene3D" id="3.20.19.10">
    <property type="entry name" value="Aconitase, domain 4"/>
    <property type="match status" value="1"/>
</dbReference>
<dbReference type="Proteomes" id="UP000177515">
    <property type="component" value="Chromosome 2"/>
</dbReference>
<comment type="function">
    <text evidence="2 10">Catalyzes the isomerization between 2-isopropylmalate and 3-isopropylmalate, via the formation of 2-isopropylmaleate.</text>
</comment>
<name>A0ABM6FBS8_9BURK</name>
<dbReference type="InterPro" id="IPR004431">
    <property type="entry name" value="3-IsopropMal_deHydase_ssu"/>
</dbReference>
<dbReference type="NCBIfam" id="TIGR00171">
    <property type="entry name" value="leuD"/>
    <property type="match status" value="1"/>
</dbReference>
<dbReference type="PANTHER" id="PTHR43345">
    <property type="entry name" value="3-ISOPROPYLMALATE DEHYDRATASE SMALL SUBUNIT 2-RELATED-RELATED"/>
    <property type="match status" value="1"/>
</dbReference>
<evidence type="ECO:0000256" key="3">
    <source>
        <dbReference type="ARBA" id="ARBA00004729"/>
    </source>
</evidence>
<dbReference type="RefSeq" id="WP_071071765.1">
    <property type="nucleotide sequence ID" value="NZ_CP017755.1"/>
</dbReference>
<dbReference type="NCBIfam" id="NF002458">
    <property type="entry name" value="PRK01641.1"/>
    <property type="match status" value="1"/>
</dbReference>
<accession>A0ABM6FBS8</accession>
<gene>
    <name evidence="10" type="primary">leuD</name>
    <name evidence="12" type="ORF">BKK80_25245</name>
</gene>
<dbReference type="HAMAP" id="MF_01031">
    <property type="entry name" value="LeuD_type1"/>
    <property type="match status" value="1"/>
</dbReference>
<dbReference type="SUPFAM" id="SSF52016">
    <property type="entry name" value="LeuD/IlvD-like"/>
    <property type="match status" value="1"/>
</dbReference>
<dbReference type="InterPro" id="IPR015928">
    <property type="entry name" value="Aconitase/3IPM_dehydase_swvl"/>
</dbReference>
<evidence type="ECO:0000256" key="10">
    <source>
        <dbReference type="HAMAP-Rule" id="MF_01031"/>
    </source>
</evidence>
<proteinExistence type="inferred from homology"/>
<evidence type="ECO:0000256" key="6">
    <source>
        <dbReference type="ARBA" id="ARBA00022430"/>
    </source>
</evidence>
<dbReference type="CDD" id="cd01577">
    <property type="entry name" value="IPMI_Swivel"/>
    <property type="match status" value="1"/>
</dbReference>
<evidence type="ECO:0000256" key="9">
    <source>
        <dbReference type="ARBA" id="ARBA00023304"/>
    </source>
</evidence>
<dbReference type="InterPro" id="IPR000573">
    <property type="entry name" value="AconitaseA/IPMdHydase_ssu_swvl"/>
</dbReference>
<comment type="catalytic activity">
    <reaction evidence="1 10">
        <text>(2R,3S)-3-isopropylmalate = (2S)-2-isopropylmalate</text>
        <dbReference type="Rhea" id="RHEA:32287"/>
        <dbReference type="ChEBI" id="CHEBI:1178"/>
        <dbReference type="ChEBI" id="CHEBI:35121"/>
        <dbReference type="EC" id="4.2.1.33"/>
    </reaction>
</comment>
<dbReference type="EC" id="4.2.1.33" evidence="10"/>
<dbReference type="PANTHER" id="PTHR43345:SF5">
    <property type="entry name" value="3-ISOPROPYLMALATE DEHYDRATASE SMALL SUBUNIT"/>
    <property type="match status" value="1"/>
</dbReference>
<evidence type="ECO:0000256" key="2">
    <source>
        <dbReference type="ARBA" id="ARBA00002695"/>
    </source>
</evidence>
<keyword evidence="6 10" id="KW-0432">Leucine biosynthesis</keyword>
<reference evidence="12 13" key="1">
    <citation type="submission" date="2016-10" db="EMBL/GenBank/DDBJ databases">
        <title>Complete genome sequences of three Cupriavidus strains isolated from various Malaysian environments.</title>
        <authorList>
            <person name="Abdullah A.A.-A."/>
            <person name="Shafie N.A.H."/>
            <person name="Lau N.S."/>
        </authorList>
    </citation>
    <scope>NUCLEOTIDE SEQUENCE [LARGE SCALE GENOMIC DNA]</scope>
    <source>
        <strain evidence="12 13">USMAA1020</strain>
    </source>
</reference>
<evidence type="ECO:0000256" key="4">
    <source>
        <dbReference type="ARBA" id="ARBA00009845"/>
    </source>
</evidence>
<keyword evidence="9 10" id="KW-0100">Branched-chain amino acid biosynthesis</keyword>
<sequence length="212" mass="23175">MEPFVTLRGLAAPLLRANIDTDLIIPSREITSPGADGYGDKLLSPWRYQTGADGQRRERPEFVLNRAPFRQATILLSGENFGSGSSREAAVWAVRQFGFRCVIAPSFGAIFQNNCYRNGVLPVVLAADVVGALAQEAEGGALWLEVDLRACQVRHADGRGWTFAVPASERAMLLEGLDAIGLTLKRHAQIEAYQAATRAARPWIWAVEARGR</sequence>
<dbReference type="InterPro" id="IPR033940">
    <property type="entry name" value="IPMI_Swivel"/>
</dbReference>
<evidence type="ECO:0000259" key="11">
    <source>
        <dbReference type="Pfam" id="PF00694"/>
    </source>
</evidence>
<organism evidence="12 13">
    <name type="scientific">Cupriavidus malaysiensis</name>
    <dbReference type="NCBI Taxonomy" id="367825"/>
    <lineage>
        <taxon>Bacteria</taxon>
        <taxon>Pseudomonadati</taxon>
        <taxon>Pseudomonadota</taxon>
        <taxon>Betaproteobacteria</taxon>
        <taxon>Burkholderiales</taxon>
        <taxon>Burkholderiaceae</taxon>
        <taxon>Cupriavidus</taxon>
    </lineage>
</organism>
<dbReference type="InterPro" id="IPR050075">
    <property type="entry name" value="LeuD"/>
</dbReference>
<evidence type="ECO:0000256" key="8">
    <source>
        <dbReference type="ARBA" id="ARBA00023239"/>
    </source>
</evidence>
<evidence type="ECO:0000313" key="13">
    <source>
        <dbReference type="Proteomes" id="UP000177515"/>
    </source>
</evidence>
<feature type="domain" description="Aconitase A/isopropylmalate dehydratase small subunit swivel" evidence="11">
    <location>
        <begin position="1"/>
        <end position="126"/>
    </location>
</feature>
<evidence type="ECO:0000313" key="12">
    <source>
        <dbReference type="EMBL" id="AOZ09137.1"/>
    </source>
</evidence>
<comment type="similarity">
    <text evidence="4 10">Belongs to the LeuD family. LeuD type 1 subfamily.</text>
</comment>
<comment type="pathway">
    <text evidence="3 10">Amino-acid biosynthesis; L-leucine biosynthesis; L-leucine from 3-methyl-2-oxobutanoate: step 2/4.</text>
</comment>
<keyword evidence="7 10" id="KW-0028">Amino-acid biosynthesis</keyword>
<keyword evidence="13" id="KW-1185">Reference proteome</keyword>
<comment type="subunit">
    <text evidence="5 10">Heterodimer of LeuC and LeuD.</text>
</comment>
<dbReference type="Pfam" id="PF00694">
    <property type="entry name" value="Aconitase_C"/>
    <property type="match status" value="1"/>
</dbReference>
<dbReference type="EMBL" id="CP017755">
    <property type="protein sequence ID" value="AOZ09137.1"/>
    <property type="molecule type" value="Genomic_DNA"/>
</dbReference>
<protein>
    <recommendedName>
        <fullName evidence="10">3-isopropylmalate dehydratase small subunit</fullName>
        <ecNumber evidence="10">4.2.1.33</ecNumber>
    </recommendedName>
    <alternativeName>
        <fullName evidence="10">Alpha-IPM isomerase</fullName>
        <shortName evidence="10">IPMI</shortName>
    </alternativeName>
    <alternativeName>
        <fullName evidence="10">Isopropylmalate isomerase</fullName>
    </alternativeName>
</protein>
<evidence type="ECO:0000256" key="5">
    <source>
        <dbReference type="ARBA" id="ARBA00011271"/>
    </source>
</evidence>
<keyword evidence="8 10" id="KW-0456">Lyase</keyword>
<evidence type="ECO:0000256" key="1">
    <source>
        <dbReference type="ARBA" id="ARBA00000491"/>
    </source>
</evidence>